<dbReference type="PANTHER" id="PTHR46737">
    <property type="entry name" value="OS02G0827600 PROTEIN"/>
    <property type="match status" value="1"/>
</dbReference>
<feature type="non-terminal residue" evidence="1">
    <location>
        <position position="293"/>
    </location>
</feature>
<protein>
    <submittedName>
        <fullName evidence="1">Uncharacterized protein</fullName>
    </submittedName>
</protein>
<dbReference type="Pfam" id="PF12049">
    <property type="entry name" value="DUF3531"/>
    <property type="match status" value="1"/>
</dbReference>
<dbReference type="InterPro" id="IPR021920">
    <property type="entry name" value="DUF3531"/>
</dbReference>
<dbReference type="PANTHER" id="PTHR46737:SF2">
    <property type="entry name" value="OS02G0827600 PROTEIN"/>
    <property type="match status" value="1"/>
</dbReference>
<dbReference type="Proteomes" id="UP000824469">
    <property type="component" value="Unassembled WGS sequence"/>
</dbReference>
<comment type="caution">
    <text evidence="1">The sequence shown here is derived from an EMBL/GenBank/DDBJ whole genome shotgun (WGS) entry which is preliminary data.</text>
</comment>
<gene>
    <name evidence="1" type="ORF">KI387_034140</name>
</gene>
<dbReference type="OMA" id="TIRSWYV"/>
<keyword evidence="2" id="KW-1185">Reference proteome</keyword>
<dbReference type="EMBL" id="JAHRHJ020003813">
    <property type="protein sequence ID" value="KAH9290023.1"/>
    <property type="molecule type" value="Genomic_DNA"/>
</dbReference>
<evidence type="ECO:0000313" key="2">
    <source>
        <dbReference type="Proteomes" id="UP000824469"/>
    </source>
</evidence>
<dbReference type="AlphaFoldDB" id="A0AA38BZY8"/>
<proteinExistence type="predicted"/>
<accession>A0AA38BZY8</accession>
<name>A0AA38BZY8_TAXCH</name>
<organism evidence="1 2">
    <name type="scientific">Taxus chinensis</name>
    <name type="common">Chinese yew</name>
    <name type="synonym">Taxus wallichiana var. chinensis</name>
    <dbReference type="NCBI Taxonomy" id="29808"/>
    <lineage>
        <taxon>Eukaryota</taxon>
        <taxon>Viridiplantae</taxon>
        <taxon>Streptophyta</taxon>
        <taxon>Embryophyta</taxon>
        <taxon>Tracheophyta</taxon>
        <taxon>Spermatophyta</taxon>
        <taxon>Pinopsida</taxon>
        <taxon>Pinidae</taxon>
        <taxon>Conifers II</taxon>
        <taxon>Cupressales</taxon>
        <taxon>Taxaceae</taxon>
        <taxon>Taxus</taxon>
    </lineage>
</organism>
<evidence type="ECO:0000313" key="1">
    <source>
        <dbReference type="EMBL" id="KAH9290023.1"/>
    </source>
</evidence>
<reference evidence="1 2" key="1">
    <citation type="journal article" date="2021" name="Nat. Plants">
        <title>The Taxus genome provides insights into paclitaxel biosynthesis.</title>
        <authorList>
            <person name="Xiong X."/>
            <person name="Gou J."/>
            <person name="Liao Q."/>
            <person name="Li Y."/>
            <person name="Zhou Q."/>
            <person name="Bi G."/>
            <person name="Li C."/>
            <person name="Du R."/>
            <person name="Wang X."/>
            <person name="Sun T."/>
            <person name="Guo L."/>
            <person name="Liang H."/>
            <person name="Lu P."/>
            <person name="Wu Y."/>
            <person name="Zhang Z."/>
            <person name="Ro D.K."/>
            <person name="Shang Y."/>
            <person name="Huang S."/>
            <person name="Yan J."/>
        </authorList>
    </citation>
    <scope>NUCLEOTIDE SEQUENCE [LARGE SCALE GENOMIC DNA]</scope>
    <source>
        <strain evidence="1">Ta-2019</strain>
    </source>
</reference>
<sequence>MQNTPMQCISWHNFTHHSRHRNSPHSIITYAIPFETLFLNVTSQNAMKQKEFSRGSSLEGLRIAGNSRQRGRRLIYATGSVGGEGTTASSGTKARERRMEKLKEERKRRKIAIEKKKNEYPLWAKILEDGCKHDVELREVIGDAIGNPELMRERILKRGKRKGRDIQKPTTGSVVAMNVSFRDFNPMDSYIWIELYGAPSDKDVDFIGSTIRSWYVIGRLGGFNSSNLQLTWLGMTAKLRYNEDQASKALTSSFHDISDVEFQDNLARFWVDMGTSDVLALDILINALMGLSA</sequence>